<evidence type="ECO:0000256" key="3">
    <source>
        <dbReference type="ARBA" id="ARBA00004496"/>
    </source>
</evidence>
<feature type="domain" description="Poly(A) RNA polymerase mitochondrial-like central palm" evidence="10">
    <location>
        <begin position="210"/>
        <end position="346"/>
    </location>
</feature>
<dbReference type="InterPro" id="IPR043519">
    <property type="entry name" value="NT_sf"/>
</dbReference>
<protein>
    <submittedName>
        <fullName evidence="11">Uncharacterized protein</fullName>
    </submittedName>
</protein>
<keyword evidence="4" id="KW-0963">Cytoplasm</keyword>
<dbReference type="OrthoDB" id="20488at2759"/>
<evidence type="ECO:0000256" key="5">
    <source>
        <dbReference type="ARBA" id="ARBA00022679"/>
    </source>
</evidence>
<sequence length="546" mass="61816">MPTDVAAAVVCSNLTPLSLTRVCYMSGKRALLRRLRMKNNAPLSPQHGGPQHTNPIMYGQSAPSYYAPPTIPYMNHPINMPHNYNLNPYGYSYGHSAMLPPPMSYPITTSSISPSGDSANQPAPNNDPQNLKAIEDYIVSLLNGGAKISEPESRPVEPTNQEEIRKLESTVEAEHNLEPPPESVKPKRNLKNLPKKTTPIITDPQSFIQLTDECVALFNELKPIAGEYARRMKVLKRLNKLIYNYFSDGKPQLHLFGSSANNFGMKNADMDISLVIDEKHVGSPKRIVLRLGDILKRKRMLEVVCLPRARVPIVKFKDEFSELSCDICINNTLAIHNTQLISTYSKIDIRARQLGYVIKHWAKCRQINEPYQGTLSSYAWIVMALHYLQTRNPPILPVLQNMTAPGEERKKVEVEGHDVYFYSNWDSLREFGTPNTSSLGELVTGFFRLYAEEFDWNDSVVSLRTGGYLTKEEKQWAKQTNDRDNILLTIEDPFEVTHNLGRLVDRSNLKVIKYEFKRAYKLAASGKPLSKICEEYVADTKEGQTQ</sequence>
<organism evidence="11 12">
    <name type="scientific">Planoprotostelium fungivorum</name>
    <dbReference type="NCBI Taxonomy" id="1890364"/>
    <lineage>
        <taxon>Eukaryota</taxon>
        <taxon>Amoebozoa</taxon>
        <taxon>Evosea</taxon>
        <taxon>Variosea</taxon>
        <taxon>Cavosteliida</taxon>
        <taxon>Cavosteliaceae</taxon>
        <taxon>Planoprotostelium</taxon>
    </lineage>
</organism>
<dbReference type="GO" id="GO:0046872">
    <property type="term" value="F:metal ion binding"/>
    <property type="evidence" value="ECO:0007669"/>
    <property type="project" value="UniProtKB-KW"/>
</dbReference>
<dbReference type="Pfam" id="PF03828">
    <property type="entry name" value="PAP_assoc"/>
    <property type="match status" value="1"/>
</dbReference>
<comment type="cofactor">
    <cofactor evidence="2">
        <name>Mg(2+)</name>
        <dbReference type="ChEBI" id="CHEBI:18420"/>
    </cofactor>
</comment>
<dbReference type="PANTHER" id="PTHR12271:SF40">
    <property type="entry name" value="POLY(A) RNA POLYMERASE GLD2"/>
    <property type="match status" value="1"/>
</dbReference>
<keyword evidence="5" id="KW-0808">Transferase</keyword>
<evidence type="ECO:0000256" key="7">
    <source>
        <dbReference type="ARBA" id="ARBA00022842"/>
    </source>
</evidence>
<dbReference type="AlphaFoldDB" id="A0A2P6NI35"/>
<dbReference type="Pfam" id="PF22600">
    <property type="entry name" value="MTPAP-like_central"/>
    <property type="match status" value="1"/>
</dbReference>
<comment type="subcellular location">
    <subcellularLocation>
        <location evidence="3">Cytoplasm</location>
    </subcellularLocation>
</comment>
<dbReference type="InterPro" id="IPR002058">
    <property type="entry name" value="PAP_assoc"/>
</dbReference>
<dbReference type="PANTHER" id="PTHR12271">
    <property type="entry name" value="POLY A POLYMERASE CID PAP -RELATED"/>
    <property type="match status" value="1"/>
</dbReference>
<dbReference type="GO" id="GO:0005737">
    <property type="term" value="C:cytoplasm"/>
    <property type="evidence" value="ECO:0007669"/>
    <property type="project" value="UniProtKB-SubCell"/>
</dbReference>
<dbReference type="Proteomes" id="UP000241769">
    <property type="component" value="Unassembled WGS sequence"/>
</dbReference>
<feature type="domain" description="PAP-associated" evidence="9">
    <location>
        <begin position="438"/>
        <end position="498"/>
    </location>
</feature>
<name>A0A2P6NI35_9EUKA</name>
<evidence type="ECO:0000256" key="1">
    <source>
        <dbReference type="ARBA" id="ARBA00001936"/>
    </source>
</evidence>
<dbReference type="InterPro" id="IPR054708">
    <property type="entry name" value="MTPAP-like_central"/>
</dbReference>
<comment type="caution">
    <text evidence="11">The sequence shown here is derived from an EMBL/GenBank/DDBJ whole genome shotgun (WGS) entry which is preliminary data.</text>
</comment>
<dbReference type="GO" id="GO:0016779">
    <property type="term" value="F:nucleotidyltransferase activity"/>
    <property type="evidence" value="ECO:0007669"/>
    <property type="project" value="TreeGrafter"/>
</dbReference>
<proteinExistence type="predicted"/>
<dbReference type="Gene3D" id="1.10.1410.10">
    <property type="match status" value="1"/>
</dbReference>
<dbReference type="SUPFAM" id="SSF81631">
    <property type="entry name" value="PAP/OAS1 substrate-binding domain"/>
    <property type="match status" value="1"/>
</dbReference>
<keyword evidence="6" id="KW-0479">Metal-binding</keyword>
<dbReference type="GO" id="GO:0031123">
    <property type="term" value="P:RNA 3'-end processing"/>
    <property type="evidence" value="ECO:0007669"/>
    <property type="project" value="TreeGrafter"/>
</dbReference>
<dbReference type="CDD" id="cd05402">
    <property type="entry name" value="NT_PAP_TUTase"/>
    <property type="match status" value="1"/>
</dbReference>
<evidence type="ECO:0000256" key="4">
    <source>
        <dbReference type="ARBA" id="ARBA00022490"/>
    </source>
</evidence>
<comment type="cofactor">
    <cofactor evidence="1">
        <name>Mn(2+)</name>
        <dbReference type="ChEBI" id="CHEBI:29035"/>
    </cofactor>
</comment>
<accession>A0A2P6NI35</accession>
<dbReference type="FunCoup" id="A0A2P6NI35">
    <property type="interactions" value="4"/>
</dbReference>
<evidence type="ECO:0000256" key="6">
    <source>
        <dbReference type="ARBA" id="ARBA00022723"/>
    </source>
</evidence>
<reference evidence="11 12" key="1">
    <citation type="journal article" date="2018" name="Genome Biol. Evol.">
        <title>Multiple Roots of Fruiting Body Formation in Amoebozoa.</title>
        <authorList>
            <person name="Hillmann F."/>
            <person name="Forbes G."/>
            <person name="Novohradska S."/>
            <person name="Ferling I."/>
            <person name="Riege K."/>
            <person name="Groth M."/>
            <person name="Westermann M."/>
            <person name="Marz M."/>
            <person name="Spaller T."/>
            <person name="Winckler T."/>
            <person name="Schaap P."/>
            <person name="Glockner G."/>
        </authorList>
    </citation>
    <scope>NUCLEOTIDE SEQUENCE [LARGE SCALE GENOMIC DNA]</scope>
    <source>
        <strain evidence="11 12">Jena</strain>
    </source>
</reference>
<feature type="region of interest" description="Disordered" evidence="8">
    <location>
        <begin position="108"/>
        <end position="128"/>
    </location>
</feature>
<evidence type="ECO:0000259" key="10">
    <source>
        <dbReference type="Pfam" id="PF22600"/>
    </source>
</evidence>
<dbReference type="Gene3D" id="3.30.460.10">
    <property type="entry name" value="Beta Polymerase, domain 2"/>
    <property type="match status" value="1"/>
</dbReference>
<keyword evidence="7" id="KW-0460">Magnesium</keyword>
<feature type="region of interest" description="Disordered" evidence="8">
    <location>
        <begin position="170"/>
        <end position="191"/>
    </location>
</feature>
<evidence type="ECO:0000313" key="12">
    <source>
        <dbReference type="Proteomes" id="UP000241769"/>
    </source>
</evidence>
<evidence type="ECO:0000259" key="9">
    <source>
        <dbReference type="Pfam" id="PF03828"/>
    </source>
</evidence>
<evidence type="ECO:0000313" key="11">
    <source>
        <dbReference type="EMBL" id="PRP83626.1"/>
    </source>
</evidence>
<dbReference type="SUPFAM" id="SSF81301">
    <property type="entry name" value="Nucleotidyltransferase"/>
    <property type="match status" value="1"/>
</dbReference>
<keyword evidence="12" id="KW-1185">Reference proteome</keyword>
<gene>
    <name evidence="11" type="ORF">PROFUN_08352</name>
</gene>
<evidence type="ECO:0000256" key="8">
    <source>
        <dbReference type="SAM" id="MobiDB-lite"/>
    </source>
</evidence>
<dbReference type="InParanoid" id="A0A2P6NI35"/>
<evidence type="ECO:0000256" key="2">
    <source>
        <dbReference type="ARBA" id="ARBA00001946"/>
    </source>
</evidence>
<feature type="region of interest" description="Disordered" evidence="8">
    <location>
        <begin position="40"/>
        <end position="59"/>
    </location>
</feature>
<dbReference type="EMBL" id="MDYQ01000079">
    <property type="protein sequence ID" value="PRP83626.1"/>
    <property type="molecule type" value="Genomic_DNA"/>
</dbReference>
<dbReference type="STRING" id="1890364.A0A2P6NI35"/>